<organism evidence="2 3">
    <name type="scientific">Shigella flexneri CCH060</name>
    <dbReference type="NCBI Taxonomy" id="754091"/>
    <lineage>
        <taxon>Bacteria</taxon>
        <taxon>Pseudomonadati</taxon>
        <taxon>Pseudomonadota</taxon>
        <taxon>Gammaproteobacteria</taxon>
        <taxon>Enterobacterales</taxon>
        <taxon>Enterobacteriaceae</taxon>
        <taxon>Shigella</taxon>
    </lineage>
</organism>
<keyword evidence="1" id="KW-0812">Transmembrane</keyword>
<dbReference type="EMBL" id="AKMW01000061">
    <property type="protein sequence ID" value="EIQ08463.1"/>
    <property type="molecule type" value="Genomic_DNA"/>
</dbReference>
<proteinExistence type="predicted"/>
<sequence>MLIHDNFFRGLPLRRFLFFTTHEFLRVFFAFISLTSLIMGISFRVSREALTLSSIFATRTSEK</sequence>
<reference evidence="2 3" key="1">
    <citation type="submission" date="2012-03" db="EMBL/GenBank/DDBJ databases">
        <authorList>
            <person name="Rasko D."/>
            <person name="Redman J."/>
            <person name="Daugherty S.C."/>
            <person name="Tallon L."/>
            <person name="Sadzewicz L."/>
            <person name="Jones K."/>
            <person name="Santana-Cruz I."/>
            <person name="Liu X."/>
        </authorList>
    </citation>
    <scope>NUCLEOTIDE SEQUENCE [LARGE SCALE GENOMIC DNA]</scope>
    <source>
        <strain evidence="2 3">CCH060</strain>
    </source>
</reference>
<dbReference type="Proteomes" id="UP000005406">
    <property type="component" value="Unassembled WGS sequence"/>
</dbReference>
<keyword evidence="1" id="KW-0472">Membrane</keyword>
<evidence type="ECO:0000313" key="3">
    <source>
        <dbReference type="Proteomes" id="UP000005406"/>
    </source>
</evidence>
<keyword evidence="2" id="KW-0418">Kinase</keyword>
<gene>
    <name evidence="2" type="ORF">SFCCH060_3380</name>
</gene>
<name>A0A6N3QYE1_SHIFL</name>
<keyword evidence="2" id="KW-0808">Transferase</keyword>
<accession>A0A6N3QYE1</accession>
<protein>
    <submittedName>
        <fullName evidence="2">Inorganic polyphosphate/ATP-NAD kinase</fullName>
    </submittedName>
</protein>
<evidence type="ECO:0000256" key="1">
    <source>
        <dbReference type="SAM" id="Phobius"/>
    </source>
</evidence>
<feature type="transmembrane region" description="Helical" evidence="1">
    <location>
        <begin position="24"/>
        <end position="43"/>
    </location>
</feature>
<dbReference type="AlphaFoldDB" id="A0A6N3QYE1"/>
<keyword evidence="1" id="KW-1133">Transmembrane helix</keyword>
<evidence type="ECO:0000313" key="2">
    <source>
        <dbReference type="EMBL" id="EIQ08463.1"/>
    </source>
</evidence>
<dbReference type="GO" id="GO:0016301">
    <property type="term" value="F:kinase activity"/>
    <property type="evidence" value="ECO:0007669"/>
    <property type="project" value="UniProtKB-KW"/>
</dbReference>
<comment type="caution">
    <text evidence="2">The sequence shown here is derived from an EMBL/GenBank/DDBJ whole genome shotgun (WGS) entry which is preliminary data.</text>
</comment>